<proteinExistence type="predicted"/>
<feature type="domain" description="UBX" evidence="2">
    <location>
        <begin position="388"/>
        <end position="464"/>
    </location>
</feature>
<dbReference type="SUPFAM" id="SSF54236">
    <property type="entry name" value="Ubiquitin-like"/>
    <property type="match status" value="2"/>
</dbReference>
<dbReference type="Gene3D" id="3.10.20.90">
    <property type="entry name" value="Phosphatidylinositol 3-kinase Catalytic Subunit, Chain A, domain 1"/>
    <property type="match status" value="2"/>
</dbReference>
<dbReference type="GO" id="GO:0012506">
    <property type="term" value="C:vesicle membrane"/>
    <property type="evidence" value="ECO:0007669"/>
    <property type="project" value="TreeGrafter"/>
</dbReference>
<dbReference type="PROSITE" id="PS50033">
    <property type="entry name" value="UBX"/>
    <property type="match status" value="1"/>
</dbReference>
<protein>
    <recommendedName>
        <fullName evidence="2">UBX domain-containing protein</fullName>
    </recommendedName>
</protein>
<feature type="region of interest" description="Disordered" evidence="1">
    <location>
        <begin position="274"/>
        <end position="305"/>
    </location>
</feature>
<evidence type="ECO:0000313" key="4">
    <source>
        <dbReference type="Proteomes" id="UP001344447"/>
    </source>
</evidence>
<name>A0AAN7TZ59_9MYCE</name>
<evidence type="ECO:0000259" key="2">
    <source>
        <dbReference type="PROSITE" id="PS50033"/>
    </source>
</evidence>
<feature type="compositionally biased region" description="Polar residues" evidence="1">
    <location>
        <begin position="205"/>
        <end position="221"/>
    </location>
</feature>
<keyword evidence="4" id="KW-1185">Reference proteome</keyword>
<reference evidence="3 4" key="1">
    <citation type="submission" date="2023-11" db="EMBL/GenBank/DDBJ databases">
        <title>Dfirmibasis_genome.</title>
        <authorList>
            <person name="Edelbroek B."/>
            <person name="Kjellin J."/>
            <person name="Jerlstrom-Hultqvist J."/>
            <person name="Soderbom F."/>
        </authorList>
    </citation>
    <scope>NUCLEOTIDE SEQUENCE [LARGE SCALE GENOMIC DNA]</scope>
    <source>
        <strain evidence="3 4">TNS-C-14</strain>
    </source>
</reference>
<feature type="region of interest" description="Disordered" evidence="1">
    <location>
        <begin position="187"/>
        <end position="221"/>
    </location>
</feature>
<sequence>MSSVHIIFKTGKTTVPVIASTVMMEVLKKACQYFKIDESRYQLMYGQTYINLSLPYRLSGIPNLSRVTIIEKKGTSISTVKIAIQMDDGKRFQSNFKTNSTLWDILLTFETEQNLSLTKRFNDCNQYIEPIVTILNREISTIESLQKSSLASLNVSEASLIKLNFKQTDRKNEEVLPIIVSYQAPTESPTTTATTTTKSPTTNTIVEANSSPKTNTTMEDIPPTTTETLIKSPNSDGSQNLPTVANTTIVSPPQPTNSEVTTPNMEIDSPLVKNAEKSPSTSSNIPLADNNHENTTTNTLNNNMDVQMSTPQPPKITTIDHKDRELLVYTPSNNQVDPKSIRHNEKMTEEDIKRLVESNKRIKKEKEEFDSVLRTKSMREREAYKKLKNFSTSIIRIVFPGQKILEMKFLIREKISNLIKYINEYILSQPNDSIYLYTTPPNKILDLNTTFLKEGLFPRAKIFLGITAGSTIVFSDQVNKLFEESLNNNNNNNNSTTSTISQEELDQQDEKERIEEEQMKIEEEKQLKLEDEQEKERQRALRSMFDNQKEGDVQKRQIPKWFTAGKK</sequence>
<dbReference type="PANTHER" id="PTHR46467">
    <property type="entry name" value="TETHER CONTAINING UBX DOMAIN FOR GLUT4"/>
    <property type="match status" value="1"/>
</dbReference>
<gene>
    <name evidence="3" type="ORF">RB653_004254</name>
</gene>
<dbReference type="GO" id="GO:0005737">
    <property type="term" value="C:cytoplasm"/>
    <property type="evidence" value="ECO:0007669"/>
    <property type="project" value="TreeGrafter"/>
</dbReference>
<feature type="compositionally biased region" description="Low complexity" evidence="1">
    <location>
        <begin position="293"/>
        <end position="303"/>
    </location>
</feature>
<evidence type="ECO:0000256" key="1">
    <source>
        <dbReference type="SAM" id="MobiDB-lite"/>
    </source>
</evidence>
<dbReference type="Proteomes" id="UP001344447">
    <property type="component" value="Unassembled WGS sequence"/>
</dbReference>
<dbReference type="GO" id="GO:0005634">
    <property type="term" value="C:nucleus"/>
    <property type="evidence" value="ECO:0007669"/>
    <property type="project" value="TreeGrafter"/>
</dbReference>
<accession>A0AAN7TZ59</accession>
<dbReference type="Pfam" id="PF11470">
    <property type="entry name" value="TUG-UBL1"/>
    <property type="match status" value="1"/>
</dbReference>
<dbReference type="InterPro" id="IPR001012">
    <property type="entry name" value="UBX_dom"/>
</dbReference>
<organism evidence="3 4">
    <name type="scientific">Dictyostelium firmibasis</name>
    <dbReference type="NCBI Taxonomy" id="79012"/>
    <lineage>
        <taxon>Eukaryota</taxon>
        <taxon>Amoebozoa</taxon>
        <taxon>Evosea</taxon>
        <taxon>Eumycetozoa</taxon>
        <taxon>Dictyostelia</taxon>
        <taxon>Dictyosteliales</taxon>
        <taxon>Dictyosteliaceae</taxon>
        <taxon>Dictyostelium</taxon>
    </lineage>
</organism>
<evidence type="ECO:0000313" key="3">
    <source>
        <dbReference type="EMBL" id="KAK5582669.1"/>
    </source>
</evidence>
<feature type="region of interest" description="Disordered" evidence="1">
    <location>
        <begin position="486"/>
        <end position="567"/>
    </location>
</feature>
<dbReference type="PANTHER" id="PTHR46467:SF1">
    <property type="entry name" value="TETHER CONTAINING UBX DOMAIN FOR GLUT4"/>
    <property type="match status" value="1"/>
</dbReference>
<feature type="compositionally biased region" description="Basic and acidic residues" evidence="1">
    <location>
        <begin position="508"/>
        <end position="539"/>
    </location>
</feature>
<dbReference type="InterPro" id="IPR059238">
    <property type="entry name" value="UBX1_UBXN9"/>
</dbReference>
<comment type="caution">
    <text evidence="3">The sequence shown here is derived from an EMBL/GenBank/DDBJ whole genome shotgun (WGS) entry which is preliminary data.</text>
</comment>
<dbReference type="AlphaFoldDB" id="A0AAN7TZ59"/>
<dbReference type="GO" id="GO:0006886">
    <property type="term" value="P:intracellular protein transport"/>
    <property type="evidence" value="ECO:0007669"/>
    <property type="project" value="TreeGrafter"/>
</dbReference>
<dbReference type="EMBL" id="JAVFKY010000001">
    <property type="protein sequence ID" value="KAK5582669.1"/>
    <property type="molecule type" value="Genomic_DNA"/>
</dbReference>
<dbReference type="InterPro" id="IPR029071">
    <property type="entry name" value="Ubiquitin-like_domsf"/>
</dbReference>
<feature type="compositionally biased region" description="Low complexity" evidence="1">
    <location>
        <begin position="187"/>
        <end position="204"/>
    </location>
</feature>
<dbReference type="InterPro" id="IPR021569">
    <property type="entry name" value="TUG-UBL1"/>
</dbReference>
<dbReference type="CDD" id="cd17075">
    <property type="entry name" value="UBX1_UBXN9"/>
    <property type="match status" value="1"/>
</dbReference>